<evidence type="ECO:0000313" key="3">
    <source>
        <dbReference type="Proteomes" id="UP000790347"/>
    </source>
</evidence>
<keyword evidence="3" id="KW-1185">Reference proteome</keyword>
<feature type="transmembrane region" description="Helical" evidence="1">
    <location>
        <begin position="534"/>
        <end position="559"/>
    </location>
</feature>
<keyword evidence="1" id="KW-0472">Membrane</keyword>
<accession>A0A922HPP1</accession>
<feature type="transmembrane region" description="Helical" evidence="1">
    <location>
        <begin position="160"/>
        <end position="186"/>
    </location>
</feature>
<feature type="transmembrane region" description="Helical" evidence="1">
    <location>
        <begin position="429"/>
        <end position="449"/>
    </location>
</feature>
<feature type="transmembrane region" description="Helical" evidence="1">
    <location>
        <begin position="495"/>
        <end position="514"/>
    </location>
</feature>
<sequence>MTKIQLKNIRIYELFRQGFDYWKRYSFRMEYTNIEYEQNIIPMSFRTFCRTIFIELNAWSAIIYMFSMITWPDNEIFIEIEDIEHMMNVKHITILAIEMISAFFILELMWFQLFHDIIQYRSSFNEFFANNWNYDDRQHFRPKKRLYLIKFYLNSNSMAIIIYWIVMTSVFFLLIIHIFYLFVFYVDGRINLLEMFICIPLTAMIVSHLNIITNHQLLSCNFLVFLMEFFKIRFEQLLFISNAITNQSEQKRKIFWKHFQNEYVELYREISRLNCTIRRILFDMEMISKSSIITTCIFYSRQTNLNVFNMTAIGAMLSRFILTTMLYSRVSRLPAYNQHCCRSIMKGLCRLQWSTSNQLSSSDRTLRLWPKIIKNRTSHDLIRKNLFLQTMSSNQFVIFDDNNGLFINLDDIGRIVNTQRIDLVSIQMLIFLIIFEIIWLNSCYSLMNYRSSMDELFIRYSIEFDDNRIGLHSRTYLIRFYIVFNTIVQSLYRMIIIMILIIITLFSIILYSLYLKGNFTLLQTILSLLMNFSLVIQIINVIGRVTTILNFIVFLIEFYKVQLDHLMRLTRNQLNSHLKNLKELIMNRSWKRFHNDYVKLYSETAKSNRSIRVILFYLETASKTSLISSCLYYSQQDQTTLYNLTVILIVLSMFGLTNGLYNRIAHLPSCNQRCCRNLMNWNAHSQWKKQTYRSQNRIISIRNSIKTNFAIQMINENHFGFHCGQMFFITNFKYIELLLQNIPLIILFYKKFCMMQK</sequence>
<reference evidence="2" key="1">
    <citation type="submission" date="2013-05" db="EMBL/GenBank/DDBJ databases">
        <authorList>
            <person name="Yim A.K.Y."/>
            <person name="Chan T.F."/>
            <person name="Ji K.M."/>
            <person name="Liu X.Y."/>
            <person name="Zhou J.W."/>
            <person name="Li R.Q."/>
            <person name="Yang K.Y."/>
            <person name="Li J."/>
            <person name="Li M."/>
            <person name="Law P.T.W."/>
            <person name="Wu Y.L."/>
            <person name="Cai Z.L."/>
            <person name="Qin H."/>
            <person name="Bao Y."/>
            <person name="Leung R.K.K."/>
            <person name="Ng P.K.S."/>
            <person name="Zou J."/>
            <person name="Zhong X.J."/>
            <person name="Ran P.X."/>
            <person name="Zhong N.S."/>
            <person name="Liu Z.G."/>
            <person name="Tsui S.K.W."/>
        </authorList>
    </citation>
    <scope>NUCLEOTIDE SEQUENCE</scope>
    <source>
        <strain evidence="2">Derf</strain>
        <tissue evidence="2">Whole organism</tissue>
    </source>
</reference>
<feature type="transmembrane region" description="Helical" evidence="1">
    <location>
        <begin position="192"/>
        <end position="212"/>
    </location>
</feature>
<organism evidence="2 3">
    <name type="scientific">Dermatophagoides farinae</name>
    <name type="common">American house dust mite</name>
    <dbReference type="NCBI Taxonomy" id="6954"/>
    <lineage>
        <taxon>Eukaryota</taxon>
        <taxon>Metazoa</taxon>
        <taxon>Ecdysozoa</taxon>
        <taxon>Arthropoda</taxon>
        <taxon>Chelicerata</taxon>
        <taxon>Arachnida</taxon>
        <taxon>Acari</taxon>
        <taxon>Acariformes</taxon>
        <taxon>Sarcoptiformes</taxon>
        <taxon>Astigmata</taxon>
        <taxon>Psoroptidia</taxon>
        <taxon>Analgoidea</taxon>
        <taxon>Pyroglyphidae</taxon>
        <taxon>Dermatophagoidinae</taxon>
        <taxon>Dermatophagoides</taxon>
    </lineage>
</organism>
<evidence type="ECO:0000313" key="2">
    <source>
        <dbReference type="EMBL" id="KAH9501459.1"/>
    </source>
</evidence>
<dbReference type="EMBL" id="ASGP02000006">
    <property type="protein sequence ID" value="KAH9501459.1"/>
    <property type="molecule type" value="Genomic_DNA"/>
</dbReference>
<dbReference type="AlphaFoldDB" id="A0A922HPP1"/>
<dbReference type="Proteomes" id="UP000790347">
    <property type="component" value="Unassembled WGS sequence"/>
</dbReference>
<evidence type="ECO:0000256" key="1">
    <source>
        <dbReference type="SAM" id="Phobius"/>
    </source>
</evidence>
<keyword evidence="1" id="KW-0812">Transmembrane</keyword>
<feature type="transmembrane region" description="Helical" evidence="1">
    <location>
        <begin position="640"/>
        <end position="661"/>
    </location>
</feature>
<feature type="transmembrane region" description="Helical" evidence="1">
    <location>
        <begin position="91"/>
        <end position="111"/>
    </location>
</feature>
<keyword evidence="1" id="KW-1133">Transmembrane helix</keyword>
<gene>
    <name evidence="2" type="ORF">DERF_012307</name>
</gene>
<reference evidence="2" key="2">
    <citation type="journal article" date="2022" name="Res Sq">
        <title>Comparative Genomics Reveals Insights into the Divergent Evolution of Astigmatic Mites and Household Pest Adaptations.</title>
        <authorList>
            <person name="Xiong Q."/>
            <person name="Wan A.T.-Y."/>
            <person name="Liu X.-Y."/>
            <person name="Fung C.S.-H."/>
            <person name="Xiao X."/>
            <person name="Malainual N."/>
            <person name="Hou J."/>
            <person name="Wang L."/>
            <person name="Wang M."/>
            <person name="Yang K."/>
            <person name="Cui Y."/>
            <person name="Leung E."/>
            <person name="Nong W."/>
            <person name="Shin S.-K."/>
            <person name="Au S."/>
            <person name="Jeong K.Y."/>
            <person name="Chew F.T."/>
            <person name="Hui J."/>
            <person name="Leung T.F."/>
            <person name="Tungtrongchitr A."/>
            <person name="Zhong N."/>
            <person name="Liu Z."/>
            <person name="Tsui S."/>
        </authorList>
    </citation>
    <scope>NUCLEOTIDE SEQUENCE</scope>
    <source>
        <strain evidence="2">Derf</strain>
        <tissue evidence="2">Whole organism</tissue>
    </source>
</reference>
<comment type="caution">
    <text evidence="2">The sequence shown here is derived from an EMBL/GenBank/DDBJ whole genome shotgun (WGS) entry which is preliminary data.</text>
</comment>
<feature type="transmembrane region" description="Helical" evidence="1">
    <location>
        <begin position="307"/>
        <end position="327"/>
    </location>
</feature>
<name>A0A922HPP1_DERFA</name>
<feature type="transmembrane region" description="Helical" evidence="1">
    <location>
        <begin position="52"/>
        <end position="71"/>
    </location>
</feature>
<proteinExistence type="predicted"/>
<protein>
    <submittedName>
        <fullName evidence="2">Uncharacterized protein</fullName>
    </submittedName>
</protein>